<dbReference type="InterPro" id="IPR029039">
    <property type="entry name" value="Flavoprotein-like_sf"/>
</dbReference>
<dbReference type="InterPro" id="IPR005025">
    <property type="entry name" value="FMN_Rdtase-like_dom"/>
</dbReference>
<evidence type="ECO:0000313" key="4">
    <source>
        <dbReference type="EMBL" id="STO20140.1"/>
    </source>
</evidence>
<dbReference type="PANTHER" id="PTHR30543">
    <property type="entry name" value="CHROMATE REDUCTASE"/>
    <property type="match status" value="1"/>
</dbReference>
<dbReference type="Gene3D" id="3.40.50.360">
    <property type="match status" value="1"/>
</dbReference>
<dbReference type="RefSeq" id="WP_010652352.1">
    <property type="nucleotide sequence ID" value="NZ_JAPHOS010000001.1"/>
</dbReference>
<feature type="domain" description="NADPH-dependent FMN reductase-like" evidence="3">
    <location>
        <begin position="5"/>
        <end position="150"/>
    </location>
</feature>
<evidence type="ECO:0000313" key="5">
    <source>
        <dbReference type="Proteomes" id="UP000254554"/>
    </source>
</evidence>
<keyword evidence="4" id="KW-0560">Oxidoreductase</keyword>
<evidence type="ECO:0000256" key="2">
    <source>
        <dbReference type="ARBA" id="ARBA00022643"/>
    </source>
</evidence>
<comment type="cofactor">
    <cofactor evidence="1">
        <name>FMN</name>
        <dbReference type="ChEBI" id="CHEBI:58210"/>
    </cofactor>
</comment>
<dbReference type="OrthoDB" id="9812295at2"/>
<protein>
    <submittedName>
        <fullName evidence="4">NADPH azoreductase</fullName>
        <ecNumber evidence="4">1.7.1.6</ecNumber>
    </submittedName>
</protein>
<dbReference type="GO" id="GO:0005829">
    <property type="term" value="C:cytosol"/>
    <property type="evidence" value="ECO:0007669"/>
    <property type="project" value="TreeGrafter"/>
</dbReference>
<keyword evidence="2" id="KW-0288">FMN</keyword>
<accession>A0A377G6M6</accession>
<dbReference type="AlphaFoldDB" id="A0A377G6M6"/>
<dbReference type="Pfam" id="PF03358">
    <property type="entry name" value="FMN_red"/>
    <property type="match status" value="1"/>
</dbReference>
<dbReference type="GO" id="GO:0050446">
    <property type="term" value="F:azobenzene reductase (NADP+) activity"/>
    <property type="evidence" value="ECO:0007669"/>
    <property type="project" value="UniProtKB-EC"/>
</dbReference>
<keyword evidence="5" id="KW-1185">Reference proteome</keyword>
<reference evidence="4 5" key="1">
    <citation type="submission" date="2018-06" db="EMBL/GenBank/DDBJ databases">
        <authorList>
            <consortium name="Pathogen Informatics"/>
            <person name="Doyle S."/>
        </authorList>
    </citation>
    <scope>NUCLEOTIDE SEQUENCE [LARGE SCALE GENOMIC DNA]</scope>
    <source>
        <strain evidence="4 5">NCTC11370</strain>
    </source>
</reference>
<dbReference type="STRING" id="1094715.GCA_000236165_00186"/>
<evidence type="ECO:0000259" key="3">
    <source>
        <dbReference type="Pfam" id="PF03358"/>
    </source>
</evidence>
<dbReference type="SUPFAM" id="SSF52218">
    <property type="entry name" value="Flavoproteins"/>
    <property type="match status" value="1"/>
</dbReference>
<dbReference type="InterPro" id="IPR050712">
    <property type="entry name" value="NAD(P)H-dep_reductase"/>
</dbReference>
<evidence type="ECO:0000256" key="1">
    <source>
        <dbReference type="ARBA" id="ARBA00001917"/>
    </source>
</evidence>
<dbReference type="EC" id="1.7.1.6" evidence="4"/>
<name>A0A377G6M6_9GAMM</name>
<dbReference type="GeneID" id="93291238"/>
<organism evidence="4 5">
    <name type="scientific">Fluoribacter dumoffii</name>
    <dbReference type="NCBI Taxonomy" id="463"/>
    <lineage>
        <taxon>Bacteria</taxon>
        <taxon>Pseudomonadati</taxon>
        <taxon>Pseudomonadota</taxon>
        <taxon>Gammaproteobacteria</taxon>
        <taxon>Legionellales</taxon>
        <taxon>Legionellaceae</taxon>
        <taxon>Fluoribacter</taxon>
    </lineage>
</organism>
<dbReference type="Proteomes" id="UP000254554">
    <property type="component" value="Unassembled WGS sequence"/>
</dbReference>
<dbReference type="PANTHER" id="PTHR30543:SF21">
    <property type="entry name" value="NAD(P)H-DEPENDENT FMN REDUCTASE LOT6"/>
    <property type="match status" value="1"/>
</dbReference>
<dbReference type="EMBL" id="UGGT01000001">
    <property type="protein sequence ID" value="STO20140.1"/>
    <property type="molecule type" value="Genomic_DNA"/>
</dbReference>
<keyword evidence="2" id="KW-0285">Flavoprotein</keyword>
<sequence>MSKQIAVIVGSLRKESYNKKMAKVLIAMAPKSLNLEIVEIGNLPLYNQDLDDENRPPQAWVQFREQMKTYEGVLFVTPEYNRSVPGVLKNAIDVGSRPYGKSIWSKLPGAVISVSPGAIGGFGANNHLRQSFVFLDIPTLQQPESYIGGAGDLFDDQGNIIKEDTKKFLQKFIDAYAAWVELNTKD</sequence>
<gene>
    <name evidence="4" type="primary">azr</name>
    <name evidence="4" type="ORF">NCTC11370_00185</name>
</gene>
<dbReference type="GO" id="GO:0010181">
    <property type="term" value="F:FMN binding"/>
    <property type="evidence" value="ECO:0007669"/>
    <property type="project" value="TreeGrafter"/>
</dbReference>
<proteinExistence type="predicted"/>